<feature type="non-terminal residue" evidence="1">
    <location>
        <position position="1"/>
    </location>
</feature>
<protein>
    <submittedName>
        <fullName evidence="1">Uncharacterized protein</fullName>
    </submittedName>
</protein>
<accession>A0A0B6ZRN8</accession>
<dbReference type="AlphaFoldDB" id="A0A0B6ZRN8"/>
<name>A0A0B6ZRN8_9EUPU</name>
<reference evidence="1" key="1">
    <citation type="submission" date="2014-12" db="EMBL/GenBank/DDBJ databases">
        <title>Insight into the proteome of Arion vulgaris.</title>
        <authorList>
            <person name="Aradska J."/>
            <person name="Bulat T."/>
            <person name="Smidak R."/>
            <person name="Sarate P."/>
            <person name="Gangsoo J."/>
            <person name="Sialana F."/>
            <person name="Bilban M."/>
            <person name="Lubec G."/>
        </authorList>
    </citation>
    <scope>NUCLEOTIDE SEQUENCE</scope>
    <source>
        <tissue evidence="1">Skin</tissue>
    </source>
</reference>
<sequence>EHVLQDCSVLASRKLETLLVEIILLENCGGTSDNARHIALLVTHDGTEEYLKLIAEDEELSHHTLSHSYLASFA</sequence>
<evidence type="ECO:0000313" key="1">
    <source>
        <dbReference type="EMBL" id="CEK70451.1"/>
    </source>
</evidence>
<gene>
    <name evidence="1" type="primary">ORF74210</name>
</gene>
<organism evidence="1">
    <name type="scientific">Arion vulgaris</name>
    <dbReference type="NCBI Taxonomy" id="1028688"/>
    <lineage>
        <taxon>Eukaryota</taxon>
        <taxon>Metazoa</taxon>
        <taxon>Spiralia</taxon>
        <taxon>Lophotrochozoa</taxon>
        <taxon>Mollusca</taxon>
        <taxon>Gastropoda</taxon>
        <taxon>Heterobranchia</taxon>
        <taxon>Euthyneura</taxon>
        <taxon>Panpulmonata</taxon>
        <taxon>Eupulmonata</taxon>
        <taxon>Stylommatophora</taxon>
        <taxon>Helicina</taxon>
        <taxon>Arionoidea</taxon>
        <taxon>Arionidae</taxon>
        <taxon>Arion</taxon>
    </lineage>
</organism>
<dbReference type="EMBL" id="HACG01023586">
    <property type="protein sequence ID" value="CEK70451.1"/>
    <property type="molecule type" value="Transcribed_RNA"/>
</dbReference>
<proteinExistence type="predicted"/>